<dbReference type="Proteomes" id="UP000051378">
    <property type="component" value="Unassembled WGS sequence"/>
</dbReference>
<keyword evidence="3" id="KW-1185">Reference proteome</keyword>
<proteinExistence type="predicted"/>
<dbReference type="InterPro" id="IPR056906">
    <property type="entry name" value="ORF2/G2P_dom"/>
</dbReference>
<evidence type="ECO:0000313" key="3">
    <source>
        <dbReference type="Proteomes" id="UP000051378"/>
    </source>
</evidence>
<gene>
    <name evidence="2" type="ORF">FC86_GL000355</name>
</gene>
<dbReference type="PATRIC" id="fig|1423744.4.peg.364"/>
<organism evidence="2 3">
    <name type="scientific">Holzapfeliella floricola DSM 23037 = JCM 16512</name>
    <dbReference type="NCBI Taxonomy" id="1423744"/>
    <lineage>
        <taxon>Bacteria</taxon>
        <taxon>Bacillati</taxon>
        <taxon>Bacillota</taxon>
        <taxon>Bacilli</taxon>
        <taxon>Lactobacillales</taxon>
        <taxon>Lactobacillaceae</taxon>
        <taxon>Holzapfeliella</taxon>
    </lineage>
</organism>
<feature type="domain" description="Replication-associated protein ORF2/G2P" evidence="1">
    <location>
        <begin position="84"/>
        <end position="187"/>
    </location>
</feature>
<dbReference type="STRING" id="1423744.FC86_GL000355"/>
<accession>A0A0R2DJH1</accession>
<dbReference type="Pfam" id="PF23343">
    <property type="entry name" value="REP_ORF2-G2P"/>
    <property type="match status" value="1"/>
</dbReference>
<comment type="caution">
    <text evidence="2">The sequence shown here is derived from an EMBL/GenBank/DDBJ whole genome shotgun (WGS) entry which is preliminary data.</text>
</comment>
<sequence>MEGYFLSYNKKIVQTNSYIEVYEYDKVIISENTKKINRRSKSKNFDELEQEEQLKRLHRISKTRQNAKWKVMRLIDTNFDSKTSFLTLTTKENIQNRDCFNKIFDKFIKRLNYKVFKTKKRLLKYLAVLEKQKRGAWHVHIILFDIPFIAHKELMKIWGLGGVWINKIDVDTKENRGRYVSKYFEKGIGQELVESYGKKSFYSSRNLKHPKEYKFISNETTENIIKHDELLYESEYLGKVYRKGKLVPNKIKYRKFKLNNSYGG</sequence>
<dbReference type="EMBL" id="AYZL01000016">
    <property type="protein sequence ID" value="KRN04257.1"/>
    <property type="molecule type" value="Genomic_DNA"/>
</dbReference>
<reference evidence="2 3" key="1">
    <citation type="journal article" date="2015" name="Genome Announc.">
        <title>Expanding the biotechnology potential of lactobacilli through comparative genomics of 213 strains and associated genera.</title>
        <authorList>
            <person name="Sun Z."/>
            <person name="Harris H.M."/>
            <person name="McCann A."/>
            <person name="Guo C."/>
            <person name="Argimon S."/>
            <person name="Zhang W."/>
            <person name="Yang X."/>
            <person name="Jeffery I.B."/>
            <person name="Cooney J.C."/>
            <person name="Kagawa T.F."/>
            <person name="Liu W."/>
            <person name="Song Y."/>
            <person name="Salvetti E."/>
            <person name="Wrobel A."/>
            <person name="Rasinkangas P."/>
            <person name="Parkhill J."/>
            <person name="Rea M.C."/>
            <person name="O'Sullivan O."/>
            <person name="Ritari J."/>
            <person name="Douillard F.P."/>
            <person name="Paul Ross R."/>
            <person name="Yang R."/>
            <person name="Briner A.E."/>
            <person name="Felis G.E."/>
            <person name="de Vos W.M."/>
            <person name="Barrangou R."/>
            <person name="Klaenhammer T.R."/>
            <person name="Caufield P.W."/>
            <person name="Cui Y."/>
            <person name="Zhang H."/>
            <person name="O'Toole P.W."/>
        </authorList>
    </citation>
    <scope>NUCLEOTIDE SEQUENCE [LARGE SCALE GENOMIC DNA]</scope>
    <source>
        <strain evidence="2 3">DSM 23037</strain>
    </source>
</reference>
<evidence type="ECO:0000259" key="1">
    <source>
        <dbReference type="Pfam" id="PF23343"/>
    </source>
</evidence>
<protein>
    <submittedName>
        <fullName evidence="2">Rep protein</fullName>
    </submittedName>
</protein>
<name>A0A0R2DJH1_9LACO</name>
<dbReference type="AlphaFoldDB" id="A0A0R2DJH1"/>
<evidence type="ECO:0000313" key="2">
    <source>
        <dbReference type="EMBL" id="KRN04257.1"/>
    </source>
</evidence>